<evidence type="ECO:0000313" key="1">
    <source>
        <dbReference type="EMBL" id="ETR66064.1"/>
    </source>
</evidence>
<dbReference type="EMBL" id="ATBP01002260">
    <property type="protein sequence ID" value="ETR66064.1"/>
    <property type="molecule type" value="Genomic_DNA"/>
</dbReference>
<dbReference type="Pfam" id="PF17963">
    <property type="entry name" value="Big_9"/>
    <property type="match status" value="2"/>
</dbReference>
<gene>
    <name evidence="1" type="ORF">OMM_05815</name>
</gene>
<evidence type="ECO:0000313" key="2">
    <source>
        <dbReference type="Proteomes" id="UP000189670"/>
    </source>
</evidence>
<dbReference type="AlphaFoldDB" id="A0A1V1NU16"/>
<evidence type="ECO:0008006" key="3">
    <source>
        <dbReference type="Google" id="ProtNLM"/>
    </source>
</evidence>
<protein>
    <recommendedName>
        <fullName evidence="3">Cadherin domain-containing protein</fullName>
    </recommendedName>
</protein>
<reference evidence="2" key="1">
    <citation type="submission" date="2012-11" db="EMBL/GenBank/DDBJ databases">
        <authorList>
            <person name="Lucero-Rivera Y.E."/>
            <person name="Tovar-Ramirez D."/>
        </authorList>
    </citation>
    <scope>NUCLEOTIDE SEQUENCE [LARGE SCALE GENOMIC DNA]</scope>
    <source>
        <strain evidence="2">Araruama</strain>
    </source>
</reference>
<sequence>MSFIPISSYLTATDEENDDLSFNVSTSSQKGRINIIDESTGIYQYVPLRDETGADYFTFVANDSVDESAPATVTITIIPINDPPVAHSGTLTVRQNQSIGGVFTCTASEDASLTFTIVKNALKGTVQLADATTGAYTYTPALDQYGSDSFTFKVSDGINESHQAIIRVTIQPAFEHWIQTLVIFQ</sequence>
<comment type="caution">
    <text evidence="1">The sequence shown here is derived from an EMBL/GenBank/DDBJ whole genome shotgun (WGS) entry which is preliminary data.</text>
</comment>
<name>A0A1V1NU16_9BACT</name>
<accession>A0A1V1NU16</accession>
<organism evidence="1 2">
    <name type="scientific">Candidatus Magnetoglobus multicellularis str. Araruama</name>
    <dbReference type="NCBI Taxonomy" id="890399"/>
    <lineage>
        <taxon>Bacteria</taxon>
        <taxon>Pseudomonadati</taxon>
        <taxon>Thermodesulfobacteriota</taxon>
        <taxon>Desulfobacteria</taxon>
        <taxon>Desulfobacterales</taxon>
        <taxon>Desulfobacteraceae</taxon>
        <taxon>Candidatus Magnetoglobus</taxon>
    </lineage>
</organism>
<dbReference type="Proteomes" id="UP000189670">
    <property type="component" value="Unassembled WGS sequence"/>
</dbReference>
<proteinExistence type="predicted"/>
<dbReference type="Gene3D" id="2.60.40.3440">
    <property type="match status" value="1"/>
</dbReference>